<feature type="binding site" evidence="10">
    <location>
        <position position="459"/>
    </location>
    <ligand>
        <name>3',5'-cyclic AMP</name>
        <dbReference type="ChEBI" id="CHEBI:58165"/>
        <label>2</label>
    </ligand>
</feature>
<keyword evidence="5" id="KW-0677">Repeat</keyword>
<dbReference type="SUPFAM" id="SSF47391">
    <property type="entry name" value="Dimerization-anchoring domain of cAMP-dependent PK regulatory subunit"/>
    <property type="match status" value="1"/>
</dbReference>
<dbReference type="Proteomes" id="UP000309340">
    <property type="component" value="Unassembled WGS sequence"/>
</dbReference>
<dbReference type="SMART" id="SM00100">
    <property type="entry name" value="cNMP"/>
    <property type="match status" value="2"/>
</dbReference>
<dbReference type="GO" id="GO:0034236">
    <property type="term" value="F:protein kinase A catalytic subunit binding"/>
    <property type="evidence" value="ECO:0007669"/>
    <property type="project" value="TreeGrafter"/>
</dbReference>
<reference evidence="13 14" key="1">
    <citation type="submission" date="2017-03" db="EMBL/GenBank/DDBJ databases">
        <title>Genomes of endolithic fungi from Antarctica.</title>
        <authorList>
            <person name="Coleine C."/>
            <person name="Masonjones S."/>
            <person name="Stajich J.E."/>
        </authorList>
    </citation>
    <scope>NUCLEOTIDE SEQUENCE [LARGE SCALE GENOMIC DNA]</scope>
    <source>
        <strain evidence="13 14">CCFEE 5184</strain>
    </source>
</reference>
<dbReference type="PROSITE" id="PS00889">
    <property type="entry name" value="CNMP_BINDING_2"/>
    <property type="match status" value="2"/>
</dbReference>
<feature type="domain" description="Cyclic nucleotide-binding" evidence="12">
    <location>
        <begin position="257"/>
        <end position="385"/>
    </location>
</feature>
<dbReference type="PROSITE" id="PS50042">
    <property type="entry name" value="CNMP_BINDING_3"/>
    <property type="match status" value="2"/>
</dbReference>
<dbReference type="InterPro" id="IPR012198">
    <property type="entry name" value="cAMP_dep_PK_reg_su"/>
</dbReference>
<keyword evidence="3" id="KW-0597">Phosphoprotein</keyword>
<dbReference type="STRING" id="329884.A0A4V5NF89"/>
<evidence type="ECO:0000256" key="7">
    <source>
        <dbReference type="ARBA" id="ARBA00023149"/>
    </source>
</evidence>
<dbReference type="Gene3D" id="1.20.890.10">
    <property type="entry name" value="cAMP-dependent protein kinase regulatory subunit, dimerization-anchoring domain"/>
    <property type="match status" value="1"/>
</dbReference>
<comment type="caution">
    <text evidence="13">The sequence shown here is derived from an EMBL/GenBank/DDBJ whole genome shotgun (WGS) entry which is preliminary data.</text>
</comment>
<dbReference type="GO" id="GO:0005634">
    <property type="term" value="C:nucleus"/>
    <property type="evidence" value="ECO:0007669"/>
    <property type="project" value="TreeGrafter"/>
</dbReference>
<dbReference type="SUPFAM" id="SSF51206">
    <property type="entry name" value="cAMP-binding domain-like"/>
    <property type="match status" value="2"/>
</dbReference>
<dbReference type="InterPro" id="IPR050503">
    <property type="entry name" value="cAMP-dep_PK_reg_su-like"/>
</dbReference>
<evidence type="ECO:0000256" key="10">
    <source>
        <dbReference type="PIRSR" id="PIRSR000548-1"/>
    </source>
</evidence>
<dbReference type="InterPro" id="IPR000595">
    <property type="entry name" value="cNMP-bd_dom"/>
</dbReference>
<feature type="binding site" evidence="10">
    <location>
        <position position="344"/>
    </location>
    <ligand>
        <name>3',5'-cyclic AMP</name>
        <dbReference type="ChEBI" id="CHEBI:58165"/>
        <label>1</label>
    </ligand>
</feature>
<comment type="subunit">
    <text evidence="8 9">Tetramer, composed of 2 regulatory (R) and 2 catalytic (C) subunits. In the presence of cAMP it dissociates into 2 active monomeric C subunits and an R dimer.</text>
</comment>
<dbReference type="PROSITE" id="PS00888">
    <property type="entry name" value="CNMP_BINDING_1"/>
    <property type="match status" value="2"/>
</dbReference>
<dbReference type="GO" id="GO:0005829">
    <property type="term" value="C:cytosol"/>
    <property type="evidence" value="ECO:0007669"/>
    <property type="project" value="TreeGrafter"/>
</dbReference>
<keyword evidence="4 9" id="KW-0116">cAMP-binding</keyword>
<feature type="compositionally biased region" description="Gly residues" evidence="11">
    <location>
        <begin position="76"/>
        <end position="88"/>
    </location>
</feature>
<evidence type="ECO:0000259" key="12">
    <source>
        <dbReference type="PROSITE" id="PS50042"/>
    </source>
</evidence>
<accession>A0A4V5NF89</accession>
<keyword evidence="14" id="KW-1185">Reference proteome</keyword>
<keyword evidence="6 9" id="KW-0547">Nucleotide-binding</keyword>
<dbReference type="GO" id="GO:0004862">
    <property type="term" value="F:cAMP-dependent protein kinase inhibitor activity"/>
    <property type="evidence" value="ECO:0007669"/>
    <property type="project" value="TreeGrafter"/>
</dbReference>
<evidence type="ECO:0000256" key="2">
    <source>
        <dbReference type="ARBA" id="ARBA00020355"/>
    </source>
</evidence>
<sequence>MSKLPPQDFTREVAALEREVLKQQPADILQFCSNFFHRRLESQRAEFHLQQRHSSAGGGGMAESTFPGSNPFGGSSSSGGGGGGGGSGASSSAPAVGGGGSGPRGMHSVAEEEEHDFQSPTASSFPPGVREAAVGSPASTSNVGDMADNNNNNNNNNNTNTTTNGGFGNFGFGAASTNTGASRNINNNNNPPSQFSTAAMDSPQSFPTNYNMNRRTSVSAESLAPAAADDNNWKAPSYPKTSEQYNRLRAAVSHNFLFSHLDDEQTALVLGALQERKVPAKDVRVIVQGDAGDYFYVVESGNCDIYVSKTGKVEPGPDGLGTRVASSGPGTSFGELALMYNAPRAATVVSTEPATLWQLDRITFRRILMDSAFQRRRMYESFLEEVPLLSSLTPYERSKIADALETTKYPANTAIIREGDVGDKFYILESGEAEAHKRGQQGESGRVVKRYGKGDYFGELALLDDRPRAASVLSRTEVKVATLGKDGFQRLLGPVEGMMRRDDPRNR</sequence>
<evidence type="ECO:0000313" key="14">
    <source>
        <dbReference type="Proteomes" id="UP000309340"/>
    </source>
</evidence>
<dbReference type="InterPro" id="IPR018488">
    <property type="entry name" value="cNMP-bd_CS"/>
</dbReference>
<feature type="domain" description="Cyclic nucleotide-binding" evidence="12">
    <location>
        <begin position="388"/>
        <end position="501"/>
    </location>
</feature>
<dbReference type="SMART" id="SM00394">
    <property type="entry name" value="RIIa"/>
    <property type="match status" value="1"/>
</dbReference>
<dbReference type="CDD" id="cd00038">
    <property type="entry name" value="CAP_ED"/>
    <property type="match status" value="2"/>
</dbReference>
<feature type="binding site" evidence="10">
    <location>
        <position position="468"/>
    </location>
    <ligand>
        <name>3',5'-cyclic AMP</name>
        <dbReference type="ChEBI" id="CHEBI:58165"/>
        <label>2</label>
    </ligand>
</feature>
<evidence type="ECO:0000256" key="8">
    <source>
        <dbReference type="ARBA" id="ARBA00025979"/>
    </source>
</evidence>
<dbReference type="Gene3D" id="2.60.120.10">
    <property type="entry name" value="Jelly Rolls"/>
    <property type="match status" value="2"/>
</dbReference>
<dbReference type="Pfam" id="PF02197">
    <property type="entry name" value="RIIa"/>
    <property type="match status" value="1"/>
</dbReference>
<dbReference type="GO" id="GO:0005952">
    <property type="term" value="C:cAMP-dependent protein kinase complex"/>
    <property type="evidence" value="ECO:0007669"/>
    <property type="project" value="InterPro"/>
</dbReference>
<dbReference type="OrthoDB" id="417078at2759"/>
<dbReference type="InterPro" id="IPR018490">
    <property type="entry name" value="cNMP-bd_dom_sf"/>
</dbReference>
<dbReference type="PRINTS" id="PR00103">
    <property type="entry name" value="CAMPKINASE"/>
</dbReference>
<dbReference type="AlphaFoldDB" id="A0A4V5NF89"/>
<dbReference type="InterPro" id="IPR014710">
    <property type="entry name" value="RmlC-like_jellyroll"/>
</dbReference>
<dbReference type="FunFam" id="2.60.120.10:FF:000039">
    <property type="entry name" value="cAMP-dependent protein kinase regulatory subunit"/>
    <property type="match status" value="1"/>
</dbReference>
<evidence type="ECO:0000256" key="1">
    <source>
        <dbReference type="ARBA" id="ARBA00005753"/>
    </source>
</evidence>
<evidence type="ECO:0000256" key="6">
    <source>
        <dbReference type="ARBA" id="ARBA00022741"/>
    </source>
</evidence>
<protein>
    <recommendedName>
        <fullName evidence="2 9">cAMP-dependent protein kinase regulatory subunit</fullName>
    </recommendedName>
</protein>
<keyword evidence="7 9" id="KW-0114">cAMP</keyword>
<dbReference type="GO" id="GO:0033554">
    <property type="term" value="P:cellular response to stress"/>
    <property type="evidence" value="ECO:0007669"/>
    <property type="project" value="UniProtKB-ARBA"/>
</dbReference>
<evidence type="ECO:0000256" key="4">
    <source>
        <dbReference type="ARBA" id="ARBA00022566"/>
    </source>
</evidence>
<feature type="region of interest" description="Disordered" evidence="11">
    <location>
        <begin position="49"/>
        <end position="165"/>
    </location>
</feature>
<dbReference type="EMBL" id="NAJQ01000413">
    <property type="protein sequence ID" value="TKA70089.1"/>
    <property type="molecule type" value="Genomic_DNA"/>
</dbReference>
<dbReference type="CDD" id="cd12098">
    <property type="entry name" value="DD_R_ScPKA-like"/>
    <property type="match status" value="1"/>
</dbReference>
<dbReference type="PANTHER" id="PTHR11635">
    <property type="entry name" value="CAMP-DEPENDENT PROTEIN KINASE REGULATORY CHAIN"/>
    <property type="match status" value="1"/>
</dbReference>
<evidence type="ECO:0000256" key="9">
    <source>
        <dbReference type="PIRNR" id="PIRNR000548"/>
    </source>
</evidence>
<dbReference type="InterPro" id="IPR003117">
    <property type="entry name" value="cAMP_dep_PK_reg_su_I/II_a/b"/>
</dbReference>
<dbReference type="PANTHER" id="PTHR11635:SF152">
    <property type="entry name" value="CAMP-DEPENDENT PROTEIN KINASE TYPE I REGULATORY SUBUNIT-RELATED"/>
    <property type="match status" value="1"/>
</dbReference>
<dbReference type="FunFam" id="2.60.120.10:FF:000006">
    <property type="entry name" value="cAMP-dependent protein kinase type I-alpha regulatory subunit"/>
    <property type="match status" value="1"/>
</dbReference>
<comment type="similarity">
    <text evidence="1 9">Belongs to the cAMP-dependent kinase regulatory chain family.</text>
</comment>
<evidence type="ECO:0000256" key="3">
    <source>
        <dbReference type="ARBA" id="ARBA00022553"/>
    </source>
</evidence>
<evidence type="ECO:0000256" key="11">
    <source>
        <dbReference type="SAM" id="MobiDB-lite"/>
    </source>
</evidence>
<dbReference type="Pfam" id="PF00027">
    <property type="entry name" value="cNMP_binding"/>
    <property type="match status" value="2"/>
</dbReference>
<evidence type="ECO:0000313" key="13">
    <source>
        <dbReference type="EMBL" id="TKA70089.1"/>
    </source>
</evidence>
<organism evidence="13 14">
    <name type="scientific">Friedmanniomyces simplex</name>
    <dbReference type="NCBI Taxonomy" id="329884"/>
    <lineage>
        <taxon>Eukaryota</taxon>
        <taxon>Fungi</taxon>
        <taxon>Dikarya</taxon>
        <taxon>Ascomycota</taxon>
        <taxon>Pezizomycotina</taxon>
        <taxon>Dothideomycetes</taxon>
        <taxon>Dothideomycetidae</taxon>
        <taxon>Mycosphaerellales</taxon>
        <taxon>Teratosphaeriaceae</taxon>
        <taxon>Friedmanniomyces</taxon>
    </lineage>
</organism>
<gene>
    <name evidence="13" type="ORF">B0A55_08022</name>
</gene>
<dbReference type="GO" id="GO:0030552">
    <property type="term" value="F:cAMP binding"/>
    <property type="evidence" value="ECO:0007669"/>
    <property type="project" value="UniProtKB-KW"/>
</dbReference>
<evidence type="ECO:0000256" key="5">
    <source>
        <dbReference type="ARBA" id="ARBA00022737"/>
    </source>
</evidence>
<feature type="binding site" evidence="10">
    <location>
        <position position="335"/>
    </location>
    <ligand>
        <name>3',5'-cyclic AMP</name>
        <dbReference type="ChEBI" id="CHEBI:58165"/>
        <label>1</label>
    </ligand>
</feature>
<dbReference type="PIRSF" id="PIRSF000548">
    <property type="entry name" value="PK_regulatory"/>
    <property type="match status" value="1"/>
</dbReference>
<feature type="compositionally biased region" description="Low complexity" evidence="11">
    <location>
        <begin position="149"/>
        <end position="164"/>
    </location>
</feature>
<name>A0A4V5NF89_9PEZI</name>
<proteinExistence type="inferred from homology"/>